<evidence type="ECO:0000259" key="7">
    <source>
        <dbReference type="PROSITE" id="PS50850"/>
    </source>
</evidence>
<evidence type="ECO:0000256" key="6">
    <source>
        <dbReference type="SAM" id="Phobius"/>
    </source>
</evidence>
<dbReference type="RefSeq" id="XP_018001753.1">
    <property type="nucleotide sequence ID" value="XM_018145690.1"/>
</dbReference>
<name>A0A0N1HCT5_9EURO</name>
<protein>
    <submittedName>
        <fullName evidence="8">Putative transporter</fullName>
    </submittedName>
</protein>
<feature type="transmembrane region" description="Helical" evidence="6">
    <location>
        <begin position="452"/>
        <end position="471"/>
    </location>
</feature>
<dbReference type="PROSITE" id="PS50850">
    <property type="entry name" value="MFS"/>
    <property type="match status" value="1"/>
</dbReference>
<accession>A0A0N1HCT5</accession>
<dbReference type="PANTHER" id="PTHR23502">
    <property type="entry name" value="MAJOR FACILITATOR SUPERFAMILY"/>
    <property type="match status" value="1"/>
</dbReference>
<dbReference type="VEuPathDB" id="FungiDB:AB675_5477"/>
<feature type="transmembrane region" description="Helical" evidence="6">
    <location>
        <begin position="421"/>
        <end position="440"/>
    </location>
</feature>
<organism evidence="8 9">
    <name type="scientific">Cyphellophora attinorum</name>
    <dbReference type="NCBI Taxonomy" id="1664694"/>
    <lineage>
        <taxon>Eukaryota</taxon>
        <taxon>Fungi</taxon>
        <taxon>Dikarya</taxon>
        <taxon>Ascomycota</taxon>
        <taxon>Pezizomycotina</taxon>
        <taxon>Eurotiomycetes</taxon>
        <taxon>Chaetothyriomycetidae</taxon>
        <taxon>Chaetothyriales</taxon>
        <taxon>Cyphellophoraceae</taxon>
        <taxon>Cyphellophora</taxon>
    </lineage>
</organism>
<dbReference type="OrthoDB" id="2585655at2759"/>
<keyword evidence="3 6" id="KW-1133">Transmembrane helix</keyword>
<feature type="transmembrane region" description="Helical" evidence="6">
    <location>
        <begin position="48"/>
        <end position="71"/>
    </location>
</feature>
<dbReference type="GO" id="GO:0005886">
    <property type="term" value="C:plasma membrane"/>
    <property type="evidence" value="ECO:0007669"/>
    <property type="project" value="TreeGrafter"/>
</dbReference>
<feature type="domain" description="Major facilitator superfamily (MFS) profile" evidence="7">
    <location>
        <begin position="45"/>
        <end position="474"/>
    </location>
</feature>
<feature type="transmembrane region" description="Helical" evidence="6">
    <location>
        <begin position="110"/>
        <end position="135"/>
    </location>
</feature>
<dbReference type="InterPro" id="IPR011701">
    <property type="entry name" value="MFS"/>
</dbReference>
<dbReference type="GeneID" id="28737570"/>
<feature type="transmembrane region" description="Helical" evidence="6">
    <location>
        <begin position="273"/>
        <end position="294"/>
    </location>
</feature>
<evidence type="ECO:0000256" key="1">
    <source>
        <dbReference type="ARBA" id="ARBA00004141"/>
    </source>
</evidence>
<feature type="transmembrane region" description="Helical" evidence="6">
    <location>
        <begin position="171"/>
        <end position="193"/>
    </location>
</feature>
<reference evidence="8 9" key="1">
    <citation type="submission" date="2015-06" db="EMBL/GenBank/DDBJ databases">
        <title>Draft genome of the ant-associated black yeast Phialophora attae CBS 131958.</title>
        <authorList>
            <person name="Moreno L.F."/>
            <person name="Stielow B.J."/>
            <person name="de Hoog S."/>
            <person name="Vicente V.A."/>
            <person name="Weiss V.A."/>
            <person name="de Vries M."/>
            <person name="Cruz L.M."/>
            <person name="Souza E.M."/>
        </authorList>
    </citation>
    <scope>NUCLEOTIDE SEQUENCE [LARGE SCALE GENOMIC DNA]</scope>
    <source>
        <strain evidence="8 9">CBS 131958</strain>
    </source>
</reference>
<feature type="transmembrane region" description="Helical" evidence="6">
    <location>
        <begin position="141"/>
        <end position="159"/>
    </location>
</feature>
<dbReference type="Pfam" id="PF07690">
    <property type="entry name" value="MFS_1"/>
    <property type="match status" value="1"/>
</dbReference>
<feature type="region of interest" description="Disordered" evidence="5">
    <location>
        <begin position="1"/>
        <end position="32"/>
    </location>
</feature>
<feature type="transmembrane region" description="Helical" evidence="6">
    <location>
        <begin position="314"/>
        <end position="336"/>
    </location>
</feature>
<feature type="transmembrane region" description="Helical" evidence="6">
    <location>
        <begin position="389"/>
        <end position="409"/>
    </location>
</feature>
<proteinExistence type="predicted"/>
<dbReference type="STRING" id="1664694.A0A0N1HCT5"/>
<gene>
    <name evidence="8" type="ORF">AB675_5477</name>
</gene>
<keyword evidence="9" id="KW-1185">Reference proteome</keyword>
<keyword evidence="2 6" id="KW-0812">Transmembrane</keyword>
<feature type="transmembrane region" description="Helical" evidence="6">
    <location>
        <begin position="199"/>
        <end position="218"/>
    </location>
</feature>
<evidence type="ECO:0000313" key="8">
    <source>
        <dbReference type="EMBL" id="KPI41790.1"/>
    </source>
</evidence>
<dbReference type="SUPFAM" id="SSF103473">
    <property type="entry name" value="MFS general substrate transporter"/>
    <property type="match status" value="1"/>
</dbReference>
<evidence type="ECO:0000256" key="5">
    <source>
        <dbReference type="SAM" id="MobiDB-lite"/>
    </source>
</evidence>
<dbReference type="InterPro" id="IPR020846">
    <property type="entry name" value="MFS_dom"/>
</dbReference>
<feature type="transmembrane region" description="Helical" evidence="6">
    <location>
        <begin position="357"/>
        <end position="377"/>
    </location>
</feature>
<keyword evidence="4 6" id="KW-0472">Membrane</keyword>
<comment type="subcellular location">
    <subcellularLocation>
        <location evidence="1">Membrane</location>
        <topology evidence="1">Multi-pass membrane protein</topology>
    </subcellularLocation>
</comment>
<comment type="caution">
    <text evidence="8">The sequence shown here is derived from an EMBL/GenBank/DDBJ whole genome shotgun (WGS) entry which is preliminary data.</text>
</comment>
<dbReference type="GO" id="GO:0022857">
    <property type="term" value="F:transmembrane transporter activity"/>
    <property type="evidence" value="ECO:0007669"/>
    <property type="project" value="InterPro"/>
</dbReference>
<evidence type="ECO:0000256" key="3">
    <source>
        <dbReference type="ARBA" id="ARBA00022989"/>
    </source>
</evidence>
<dbReference type="EMBL" id="LFJN01000008">
    <property type="protein sequence ID" value="KPI41790.1"/>
    <property type="molecule type" value="Genomic_DNA"/>
</dbReference>
<dbReference type="Proteomes" id="UP000038010">
    <property type="component" value="Unassembled WGS sequence"/>
</dbReference>
<dbReference type="Gene3D" id="1.20.1250.20">
    <property type="entry name" value="MFS general substrate transporter like domains"/>
    <property type="match status" value="1"/>
</dbReference>
<evidence type="ECO:0000256" key="2">
    <source>
        <dbReference type="ARBA" id="ARBA00022692"/>
    </source>
</evidence>
<dbReference type="AlphaFoldDB" id="A0A0N1HCT5"/>
<feature type="transmembrane region" description="Helical" evidence="6">
    <location>
        <begin position="83"/>
        <end position="103"/>
    </location>
</feature>
<dbReference type="InterPro" id="IPR036259">
    <property type="entry name" value="MFS_trans_sf"/>
</dbReference>
<evidence type="ECO:0000313" key="9">
    <source>
        <dbReference type="Proteomes" id="UP000038010"/>
    </source>
</evidence>
<evidence type="ECO:0000256" key="4">
    <source>
        <dbReference type="ARBA" id="ARBA00023136"/>
    </source>
</evidence>
<dbReference type="PANTHER" id="PTHR23502:SF139">
    <property type="entry name" value="MAJOR FACILITATOR SUPERFAMILY (MFS) PROFILE DOMAIN-CONTAINING PROTEIN-RELATED"/>
    <property type="match status" value="1"/>
</dbReference>
<sequence length="514" mass="56981">MATIKDVERTPSTQRLDPAGRPLSPTPTSDKLDPLNWNTRRKYTCIGIVIYSYFLLTYFTTSTIPSFAFLMVQLDVDYNHVNWTFALPCFGLAVGPLLVGALADTYGRRPVLILSTCIAVIASGCTAIEGINFAGYMAARFFQGLGAGPAANVGLCIINDLSWEHERGTRVGLWTIAANCGTIMGGVIGGLLAESGQWVAYHVTILYAVLLLSQCLLLPETLYPRAVMVAAEVQHNSLTNLKRTKQLGYFNLLKVPGVAHPKPWTTITQFIRLFAYPTVVISVFSYCFLHYWWICGITTIVPAAYEQDTPRVQGALLIGLLVGLLAAELFCSGHLSDKIMVWMTRKSGGERLPENRLWLGMPAAVVSSVGLLVWGFSIDKHWHWMTGQVAFFLYSLGLQMGNTTLSAYIVDNYPSHANEVITFYTVWINMSAFIIPWFIFPWVEDSGYTLSFAAQAIICTFGLIPAYLLLLKYGPRMRAKRPMYMKRVDGVEDLGVGVVREEDVTREAVTGMAK</sequence>